<accession>A0A7M3T5Y4</accession>
<evidence type="ECO:0000256" key="1">
    <source>
        <dbReference type="ARBA" id="ARBA00023125"/>
    </source>
</evidence>
<dbReference type="PANTHER" id="PTHR30055">
    <property type="entry name" value="HTH-TYPE TRANSCRIPTIONAL REGULATOR RUTR"/>
    <property type="match status" value="1"/>
</dbReference>
<dbReference type="SUPFAM" id="SSF48498">
    <property type="entry name" value="Tetracyclin repressor-like, C-terminal domain"/>
    <property type="match status" value="1"/>
</dbReference>
<feature type="DNA-binding region" description="H-T-H motif" evidence="2">
    <location>
        <begin position="46"/>
        <end position="65"/>
    </location>
</feature>
<evidence type="ECO:0000313" key="5">
    <source>
        <dbReference type="Proteomes" id="UP000503336"/>
    </source>
</evidence>
<dbReference type="InterPro" id="IPR013573">
    <property type="entry name" value="Tscrpt_reg_YcdC_C"/>
</dbReference>
<dbReference type="InterPro" id="IPR050109">
    <property type="entry name" value="HTH-type_TetR-like_transc_reg"/>
</dbReference>
<proteinExistence type="predicted"/>
<dbReference type="Gene3D" id="1.10.10.60">
    <property type="entry name" value="Homeodomain-like"/>
    <property type="match status" value="1"/>
</dbReference>
<dbReference type="KEGG" id="hdh:G5B40_19370"/>
<dbReference type="SUPFAM" id="SSF46689">
    <property type="entry name" value="Homeodomain-like"/>
    <property type="match status" value="1"/>
</dbReference>
<dbReference type="PROSITE" id="PS50977">
    <property type="entry name" value="HTH_TETR_2"/>
    <property type="match status" value="1"/>
</dbReference>
<dbReference type="GO" id="GO:0045892">
    <property type="term" value="P:negative regulation of DNA-templated transcription"/>
    <property type="evidence" value="ECO:0007669"/>
    <property type="project" value="InterPro"/>
</dbReference>
<dbReference type="EMBL" id="CP049056">
    <property type="protein sequence ID" value="QIE57415.1"/>
    <property type="molecule type" value="Genomic_DNA"/>
</dbReference>
<name>A0A7M3T5Y4_9RHOB</name>
<dbReference type="PRINTS" id="PR00455">
    <property type="entry name" value="HTHTETR"/>
</dbReference>
<organism evidence="4 5">
    <name type="scientific">Pikeienuella piscinae</name>
    <dbReference type="NCBI Taxonomy" id="2748098"/>
    <lineage>
        <taxon>Bacteria</taxon>
        <taxon>Pseudomonadati</taxon>
        <taxon>Pseudomonadota</taxon>
        <taxon>Alphaproteobacteria</taxon>
        <taxon>Rhodobacterales</taxon>
        <taxon>Paracoccaceae</taxon>
        <taxon>Pikeienuella</taxon>
    </lineage>
</organism>
<dbReference type="Pfam" id="PF08362">
    <property type="entry name" value="TetR_C_3"/>
    <property type="match status" value="1"/>
</dbReference>
<dbReference type="Proteomes" id="UP000503336">
    <property type="component" value="Chromosome"/>
</dbReference>
<evidence type="ECO:0000256" key="2">
    <source>
        <dbReference type="PROSITE-ProRule" id="PRU00335"/>
    </source>
</evidence>
<dbReference type="GO" id="GO:0003700">
    <property type="term" value="F:DNA-binding transcription factor activity"/>
    <property type="evidence" value="ECO:0007669"/>
    <property type="project" value="TreeGrafter"/>
</dbReference>
<evidence type="ECO:0000313" key="4">
    <source>
        <dbReference type="EMBL" id="QIE57415.1"/>
    </source>
</evidence>
<protein>
    <submittedName>
        <fullName evidence="4">TetR family transcriptional regulator</fullName>
    </submittedName>
</protein>
<dbReference type="InterPro" id="IPR001647">
    <property type="entry name" value="HTH_TetR"/>
</dbReference>
<dbReference type="Gene3D" id="1.10.357.10">
    <property type="entry name" value="Tetracycline Repressor, domain 2"/>
    <property type="match status" value="1"/>
</dbReference>
<dbReference type="Pfam" id="PF00440">
    <property type="entry name" value="TetR_N"/>
    <property type="match status" value="1"/>
</dbReference>
<sequence>MTGSSPGCRRRCLPNPRRTRIQTENRLRIVAAAIDIFAQDGFRGATVDAIAERAGMSKPNLLYYFPSKEAIYREVLERLLDDWLAPLRALDETGDPAAEIAAYLDRKIEMARDFPAESRLFANEMLRGAPNLSDVLAGELKALVDEKAEVIRAWIRQGRIRPIDPYHLIFAIWATTQHYADFDPQVRAVLGDDGEGRFHDGAAFLRTLFLDGLRPR</sequence>
<dbReference type="InterPro" id="IPR009057">
    <property type="entry name" value="Homeodomain-like_sf"/>
</dbReference>
<dbReference type="GO" id="GO:0000976">
    <property type="term" value="F:transcription cis-regulatory region binding"/>
    <property type="evidence" value="ECO:0007669"/>
    <property type="project" value="TreeGrafter"/>
</dbReference>
<dbReference type="PANTHER" id="PTHR30055:SF196">
    <property type="entry name" value="HTH-TYPE TRANSCRIPTIONAL REGULATOR RUTR"/>
    <property type="match status" value="1"/>
</dbReference>
<keyword evidence="5" id="KW-1185">Reference proteome</keyword>
<reference evidence="4 5" key="1">
    <citation type="submission" date="2020-02" db="EMBL/GenBank/DDBJ databases">
        <title>complete genome sequence of Rhodobacteraceae bacterium.</title>
        <authorList>
            <person name="Park J."/>
            <person name="Kim Y.-S."/>
            <person name="Kim K.-H."/>
        </authorList>
    </citation>
    <scope>NUCLEOTIDE SEQUENCE [LARGE SCALE GENOMIC DNA]</scope>
    <source>
        <strain evidence="4 5">RR4-56</strain>
    </source>
</reference>
<keyword evidence="1 2" id="KW-0238">DNA-binding</keyword>
<evidence type="ECO:0000259" key="3">
    <source>
        <dbReference type="PROSITE" id="PS50977"/>
    </source>
</evidence>
<dbReference type="InterPro" id="IPR036271">
    <property type="entry name" value="Tet_transcr_reg_TetR-rel_C_sf"/>
</dbReference>
<dbReference type="AlphaFoldDB" id="A0A7M3T5Y4"/>
<feature type="domain" description="HTH tetR-type" evidence="3">
    <location>
        <begin position="23"/>
        <end position="83"/>
    </location>
</feature>
<gene>
    <name evidence="4" type="ORF">G5B40_19370</name>
</gene>